<evidence type="ECO:0000313" key="2">
    <source>
        <dbReference type="Proteomes" id="UP000225972"/>
    </source>
</evidence>
<proteinExistence type="predicted"/>
<dbReference type="EMBL" id="FXXP01000002">
    <property type="protein sequence ID" value="SMX28247.1"/>
    <property type="molecule type" value="Genomic_DNA"/>
</dbReference>
<organism evidence="1 2">
    <name type="scientific">Pelagimonas phthalicica</name>
    <dbReference type="NCBI Taxonomy" id="1037362"/>
    <lineage>
        <taxon>Bacteria</taxon>
        <taxon>Pseudomonadati</taxon>
        <taxon>Pseudomonadota</taxon>
        <taxon>Alphaproteobacteria</taxon>
        <taxon>Rhodobacterales</taxon>
        <taxon>Roseobacteraceae</taxon>
        <taxon>Pelagimonas</taxon>
    </lineage>
</organism>
<reference evidence="2" key="1">
    <citation type="submission" date="2017-05" db="EMBL/GenBank/DDBJ databases">
        <authorList>
            <person name="Rodrigo-Torres L."/>
            <person name="Arahal R. D."/>
            <person name="Lucena T."/>
        </authorList>
    </citation>
    <scope>NUCLEOTIDE SEQUENCE [LARGE SCALE GENOMIC DNA]</scope>
    <source>
        <strain evidence="2">CECT 8649</strain>
    </source>
</reference>
<sequence length="131" mass="14924">MCTTPYLQQLHFEGFLRFLQVDLGLTEEQIQDALKELDGPTAVVASRAYILAYDHLGRYVSQLLTARQLKAFVTQNETVLTDDEDRFFFARSLLETATLTATERAQIIAAVPEDYQPNLIRWFGSDHTNPV</sequence>
<dbReference type="RefSeq" id="WP_099245457.1">
    <property type="nucleotide sequence ID" value="NZ_FXXP01000002.1"/>
</dbReference>
<dbReference type="AlphaFoldDB" id="A0A238JDL7"/>
<protein>
    <submittedName>
        <fullName evidence="1">Uncharacterized protein</fullName>
    </submittedName>
</protein>
<keyword evidence="2" id="KW-1185">Reference proteome</keyword>
<gene>
    <name evidence="1" type="ORF">TRP8649_02363</name>
</gene>
<dbReference type="Proteomes" id="UP000225972">
    <property type="component" value="Unassembled WGS sequence"/>
</dbReference>
<evidence type="ECO:0000313" key="1">
    <source>
        <dbReference type="EMBL" id="SMX28247.1"/>
    </source>
</evidence>
<accession>A0A238JDL7</accession>
<name>A0A238JDL7_9RHOB</name>